<dbReference type="EMBL" id="CP043661">
    <property type="protein sequence ID" value="QNE20329.1"/>
    <property type="molecule type" value="Genomic_DNA"/>
</dbReference>
<feature type="compositionally biased region" description="Low complexity" evidence="1">
    <location>
        <begin position="83"/>
        <end position="99"/>
    </location>
</feature>
<keyword evidence="2" id="KW-0472">Membrane</keyword>
<protein>
    <recommendedName>
        <fullName evidence="5">LapA family protein</fullName>
    </recommendedName>
</protein>
<keyword evidence="2" id="KW-0812">Transmembrane</keyword>
<dbReference type="RefSeq" id="WP_185442490.1">
    <property type="nucleotide sequence ID" value="NZ_CP043661.1"/>
</dbReference>
<feature type="compositionally biased region" description="Basic and acidic residues" evidence="1">
    <location>
        <begin position="100"/>
        <end position="150"/>
    </location>
</feature>
<organism evidence="3 4">
    <name type="scientific">Kribbella qitaiheensis</name>
    <dbReference type="NCBI Taxonomy" id="1544730"/>
    <lineage>
        <taxon>Bacteria</taxon>
        <taxon>Bacillati</taxon>
        <taxon>Actinomycetota</taxon>
        <taxon>Actinomycetes</taxon>
        <taxon>Propionibacteriales</taxon>
        <taxon>Kribbellaceae</taxon>
        <taxon>Kribbella</taxon>
    </lineage>
</organism>
<keyword evidence="2" id="KW-1133">Transmembrane helix</keyword>
<reference evidence="4" key="1">
    <citation type="submission" date="2019-09" db="EMBL/GenBank/DDBJ databases">
        <title>Antimicrobial potential of Antarctic Bacteria.</title>
        <authorList>
            <person name="Benaud N."/>
            <person name="Edwards R.J."/>
            <person name="Ferrari B.C."/>
        </authorList>
    </citation>
    <scope>NUCLEOTIDE SEQUENCE [LARGE SCALE GENOMIC DNA]</scope>
    <source>
        <strain evidence="4">SPB151</strain>
    </source>
</reference>
<feature type="region of interest" description="Disordered" evidence="1">
    <location>
        <begin position="77"/>
        <end position="150"/>
    </location>
</feature>
<dbReference type="KEGG" id="kqi:F1D05_23500"/>
<evidence type="ECO:0000256" key="1">
    <source>
        <dbReference type="SAM" id="MobiDB-lite"/>
    </source>
</evidence>
<sequence length="150" mass="15856">MLALGIVLIVLAVLFGLGVSVSSGDSTRMSVFGVDFGLSVPTLFFLGAAAGIALFLGLWLMKKGLGRGYRRHKEVKELRQQVATTPSATEPTGGATATTADHDETDGHGDRHSHHADVDADESSRTVDLDEADRLATDRHIVAEGTENGK</sequence>
<name>A0A7G6X264_9ACTN</name>
<evidence type="ECO:0008006" key="5">
    <source>
        <dbReference type="Google" id="ProtNLM"/>
    </source>
</evidence>
<evidence type="ECO:0000256" key="2">
    <source>
        <dbReference type="SAM" id="Phobius"/>
    </source>
</evidence>
<feature type="transmembrane region" description="Helical" evidence="2">
    <location>
        <begin position="40"/>
        <end position="61"/>
    </location>
</feature>
<dbReference type="AlphaFoldDB" id="A0A7G6X264"/>
<reference evidence="3 4" key="2">
    <citation type="journal article" date="2020" name="Microbiol. Resour. Announc.">
        <title>Antarctic desert soil bacteria exhibit high novel natural product potential, evaluated through long-read genome sequencing and comparative genomics.</title>
        <authorList>
            <person name="Benaud N."/>
            <person name="Edwards R.J."/>
            <person name="Amos T.G."/>
            <person name="D'Agostino P.M."/>
            <person name="Gutierrez-Chavez C."/>
            <person name="Montgomery K."/>
            <person name="Nicetic I."/>
            <person name="Ferrari B.C."/>
        </authorList>
    </citation>
    <scope>NUCLEOTIDE SEQUENCE [LARGE SCALE GENOMIC DNA]</scope>
    <source>
        <strain evidence="3 4">SPB151</strain>
    </source>
</reference>
<evidence type="ECO:0000313" key="4">
    <source>
        <dbReference type="Proteomes" id="UP000515563"/>
    </source>
</evidence>
<keyword evidence="4" id="KW-1185">Reference proteome</keyword>
<accession>A0A7G6X264</accession>
<evidence type="ECO:0000313" key="3">
    <source>
        <dbReference type="EMBL" id="QNE20329.1"/>
    </source>
</evidence>
<dbReference type="Proteomes" id="UP000515563">
    <property type="component" value="Chromosome"/>
</dbReference>
<gene>
    <name evidence="3" type="ORF">F1D05_23500</name>
</gene>
<proteinExistence type="predicted"/>